<keyword evidence="5 6" id="KW-0472">Membrane</keyword>
<evidence type="ECO:0000313" key="9">
    <source>
        <dbReference type="Proteomes" id="UP000752012"/>
    </source>
</evidence>
<evidence type="ECO:0000256" key="3">
    <source>
        <dbReference type="ARBA" id="ARBA00022692"/>
    </source>
</evidence>
<evidence type="ECO:0000256" key="5">
    <source>
        <dbReference type="ARBA" id="ARBA00023136"/>
    </source>
</evidence>
<dbReference type="Proteomes" id="UP000752012">
    <property type="component" value="Unassembled WGS sequence"/>
</dbReference>
<sequence length="143" mass="15569">MTVSRPAGFLSRLGANIVDGLLITVVWVMISFIVYQEFTAGDLIQNILQAVYAVVVPALWYGYSVGKYALGIRIARVDGRKVGFGTMLMRVFGAGIVYALTLGIALLASIIMVLVRKDRRAVHDFIAGTYVTHDSPAMKKSAE</sequence>
<dbReference type="Pfam" id="PF06271">
    <property type="entry name" value="RDD"/>
    <property type="match status" value="1"/>
</dbReference>
<dbReference type="PANTHER" id="PTHR36115:SF9">
    <property type="entry name" value="LMO1584 PROTEIN"/>
    <property type="match status" value="1"/>
</dbReference>
<gene>
    <name evidence="8" type="ORF">HCN83_16830</name>
</gene>
<evidence type="ECO:0000256" key="1">
    <source>
        <dbReference type="ARBA" id="ARBA00004651"/>
    </source>
</evidence>
<comment type="subcellular location">
    <subcellularLocation>
        <location evidence="1">Cell membrane</location>
        <topology evidence="1">Multi-pass membrane protein</topology>
    </subcellularLocation>
</comment>
<evidence type="ECO:0000256" key="2">
    <source>
        <dbReference type="ARBA" id="ARBA00022475"/>
    </source>
</evidence>
<keyword evidence="3 6" id="KW-0812">Transmembrane</keyword>
<evidence type="ECO:0000256" key="6">
    <source>
        <dbReference type="SAM" id="Phobius"/>
    </source>
</evidence>
<dbReference type="InterPro" id="IPR010432">
    <property type="entry name" value="RDD"/>
</dbReference>
<keyword evidence="9" id="KW-1185">Reference proteome</keyword>
<feature type="transmembrane region" description="Helical" evidence="6">
    <location>
        <begin position="12"/>
        <end position="35"/>
    </location>
</feature>
<evidence type="ECO:0000313" key="8">
    <source>
        <dbReference type="EMBL" id="NJP39237.1"/>
    </source>
</evidence>
<protein>
    <submittedName>
        <fullName evidence="8">RDD family protein</fullName>
    </submittedName>
</protein>
<feature type="transmembrane region" description="Helical" evidence="6">
    <location>
        <begin position="47"/>
        <end position="70"/>
    </location>
</feature>
<dbReference type="PANTHER" id="PTHR36115">
    <property type="entry name" value="PROLINE-RICH ANTIGEN HOMOLOG-RELATED"/>
    <property type="match status" value="1"/>
</dbReference>
<name>A0A969PRU7_9BACI</name>
<keyword evidence="4 6" id="KW-1133">Transmembrane helix</keyword>
<comment type="caution">
    <text evidence="8">The sequence shown here is derived from an EMBL/GenBank/DDBJ whole genome shotgun (WGS) entry which is preliminary data.</text>
</comment>
<accession>A0A969PRU7</accession>
<dbReference type="GO" id="GO:0005886">
    <property type="term" value="C:plasma membrane"/>
    <property type="evidence" value="ECO:0007669"/>
    <property type="project" value="UniProtKB-SubCell"/>
</dbReference>
<reference evidence="8 9" key="1">
    <citation type="submission" date="2020-03" db="EMBL/GenBank/DDBJ databases">
        <title>Assessment of the enzymatic potential of alkaline-tolerant lipase obtained from Bacillus luteus H11 (technogenic soil) for the bioremediation of saline soils contaminated with petroleum substances.</title>
        <authorList>
            <person name="Kalwasinska A."/>
        </authorList>
    </citation>
    <scope>NUCLEOTIDE SEQUENCE [LARGE SCALE GENOMIC DNA]</scope>
    <source>
        <strain evidence="8 9">H11</strain>
    </source>
</reference>
<keyword evidence="2" id="KW-1003">Cell membrane</keyword>
<proteinExistence type="predicted"/>
<dbReference type="EMBL" id="JAATHJ010000043">
    <property type="protein sequence ID" value="NJP39237.1"/>
    <property type="molecule type" value="Genomic_DNA"/>
</dbReference>
<feature type="domain" description="RDD" evidence="7">
    <location>
        <begin position="7"/>
        <end position="128"/>
    </location>
</feature>
<dbReference type="RefSeq" id="WP_168009467.1">
    <property type="nucleotide sequence ID" value="NZ_JAATHJ010000043.1"/>
</dbReference>
<dbReference type="AlphaFoldDB" id="A0A969PRU7"/>
<evidence type="ECO:0000256" key="4">
    <source>
        <dbReference type="ARBA" id="ARBA00022989"/>
    </source>
</evidence>
<feature type="transmembrane region" description="Helical" evidence="6">
    <location>
        <begin position="91"/>
        <end position="115"/>
    </location>
</feature>
<evidence type="ECO:0000259" key="7">
    <source>
        <dbReference type="Pfam" id="PF06271"/>
    </source>
</evidence>
<dbReference type="InterPro" id="IPR051791">
    <property type="entry name" value="Pra-immunoreactive"/>
</dbReference>
<organism evidence="8 9">
    <name type="scientific">Alkalicoccus luteus</name>
    <dbReference type="NCBI Taxonomy" id="1237094"/>
    <lineage>
        <taxon>Bacteria</taxon>
        <taxon>Bacillati</taxon>
        <taxon>Bacillota</taxon>
        <taxon>Bacilli</taxon>
        <taxon>Bacillales</taxon>
        <taxon>Bacillaceae</taxon>
        <taxon>Alkalicoccus</taxon>
    </lineage>
</organism>